<gene>
    <name evidence="2" type="ORF">PHYPA_014448</name>
</gene>
<name>A0A2K1JT20_PHYPA</name>
<keyword evidence="4" id="KW-1185">Reference proteome</keyword>
<dbReference type="EnsemblPlants" id="Pp3c11_1370V3.1">
    <property type="protein sequence ID" value="Pp3c11_1370V3.1"/>
    <property type="gene ID" value="Pp3c11_1370"/>
</dbReference>
<feature type="compositionally biased region" description="Low complexity" evidence="1">
    <location>
        <begin position="187"/>
        <end position="204"/>
    </location>
</feature>
<dbReference type="Gramene" id="Pp3c11_1370V3.1">
    <property type="protein sequence ID" value="Pp3c11_1370V3.1"/>
    <property type="gene ID" value="Pp3c11_1370"/>
</dbReference>
<dbReference type="InParanoid" id="A0A2K1JT20"/>
<evidence type="ECO:0000313" key="4">
    <source>
        <dbReference type="Proteomes" id="UP000006727"/>
    </source>
</evidence>
<feature type="region of interest" description="Disordered" evidence="1">
    <location>
        <begin position="145"/>
        <end position="204"/>
    </location>
</feature>
<reference evidence="2 4" key="2">
    <citation type="journal article" date="2018" name="Plant J.">
        <title>The Physcomitrella patens chromosome-scale assembly reveals moss genome structure and evolution.</title>
        <authorList>
            <person name="Lang D."/>
            <person name="Ullrich K.K."/>
            <person name="Murat F."/>
            <person name="Fuchs J."/>
            <person name="Jenkins J."/>
            <person name="Haas F.B."/>
            <person name="Piednoel M."/>
            <person name="Gundlach H."/>
            <person name="Van Bel M."/>
            <person name="Meyberg R."/>
            <person name="Vives C."/>
            <person name="Morata J."/>
            <person name="Symeonidi A."/>
            <person name="Hiss M."/>
            <person name="Muchero W."/>
            <person name="Kamisugi Y."/>
            <person name="Saleh O."/>
            <person name="Blanc G."/>
            <person name="Decker E.L."/>
            <person name="van Gessel N."/>
            <person name="Grimwood J."/>
            <person name="Hayes R.D."/>
            <person name="Graham S.W."/>
            <person name="Gunter L.E."/>
            <person name="McDaniel S.F."/>
            <person name="Hoernstein S.N.W."/>
            <person name="Larsson A."/>
            <person name="Li F.W."/>
            <person name="Perroud P.F."/>
            <person name="Phillips J."/>
            <person name="Ranjan P."/>
            <person name="Rokshar D.S."/>
            <person name="Rothfels C.J."/>
            <person name="Schneider L."/>
            <person name="Shu S."/>
            <person name="Stevenson D.W."/>
            <person name="Thummler F."/>
            <person name="Tillich M."/>
            <person name="Villarreal Aguilar J.C."/>
            <person name="Widiez T."/>
            <person name="Wong G.K."/>
            <person name="Wymore A."/>
            <person name="Zhang Y."/>
            <person name="Zimmer A.D."/>
            <person name="Quatrano R.S."/>
            <person name="Mayer K.F.X."/>
            <person name="Goodstein D."/>
            <person name="Casacuberta J.M."/>
            <person name="Vandepoele K."/>
            <person name="Reski R."/>
            <person name="Cuming A.C."/>
            <person name="Tuskan G.A."/>
            <person name="Maumus F."/>
            <person name="Salse J."/>
            <person name="Schmutz J."/>
            <person name="Rensing S.A."/>
        </authorList>
    </citation>
    <scope>NUCLEOTIDE SEQUENCE [LARGE SCALE GENOMIC DNA]</scope>
    <source>
        <strain evidence="3 4">cv. Gransden 2004</strain>
    </source>
</reference>
<reference evidence="3" key="3">
    <citation type="submission" date="2020-12" db="UniProtKB">
        <authorList>
            <consortium name="EnsemblPlants"/>
        </authorList>
    </citation>
    <scope>IDENTIFICATION</scope>
</reference>
<dbReference type="EMBL" id="ABEU02000011">
    <property type="protein sequence ID" value="PNR44678.1"/>
    <property type="molecule type" value="Genomic_DNA"/>
</dbReference>
<proteinExistence type="predicted"/>
<organism evidence="2">
    <name type="scientific">Physcomitrium patens</name>
    <name type="common">Spreading-leaved earth moss</name>
    <name type="synonym">Physcomitrella patens</name>
    <dbReference type="NCBI Taxonomy" id="3218"/>
    <lineage>
        <taxon>Eukaryota</taxon>
        <taxon>Viridiplantae</taxon>
        <taxon>Streptophyta</taxon>
        <taxon>Embryophyta</taxon>
        <taxon>Bryophyta</taxon>
        <taxon>Bryophytina</taxon>
        <taxon>Bryopsida</taxon>
        <taxon>Funariidae</taxon>
        <taxon>Funariales</taxon>
        <taxon>Funariaceae</taxon>
        <taxon>Physcomitrium</taxon>
    </lineage>
</organism>
<sequence length="204" mass="22809">MCVNLRNICSNHKDIKNYSSVENYCPKHVHHVEDCYITSVKIPPSPPSNPEPSLHLNIKLGDQSDYSLDFWFKTGIRFRVELYIMQEGKMGSTDEDADIRRPSINTEPRTLSESTIERALVAAQKIYARNPEPSSECFVKDAIDSATREHSNPADDAPREDASDVHPDELVQKAGNVVHVNPMQYEAPVSTETPASTTPSEPAM</sequence>
<reference evidence="2 4" key="1">
    <citation type="journal article" date="2008" name="Science">
        <title>The Physcomitrella genome reveals evolutionary insights into the conquest of land by plants.</title>
        <authorList>
            <person name="Rensing S."/>
            <person name="Lang D."/>
            <person name="Zimmer A."/>
            <person name="Terry A."/>
            <person name="Salamov A."/>
            <person name="Shapiro H."/>
            <person name="Nishiyama T."/>
            <person name="Perroud P.-F."/>
            <person name="Lindquist E."/>
            <person name="Kamisugi Y."/>
            <person name="Tanahashi T."/>
            <person name="Sakakibara K."/>
            <person name="Fujita T."/>
            <person name="Oishi K."/>
            <person name="Shin-I T."/>
            <person name="Kuroki Y."/>
            <person name="Toyoda A."/>
            <person name="Suzuki Y."/>
            <person name="Hashimoto A."/>
            <person name="Yamaguchi K."/>
            <person name="Sugano A."/>
            <person name="Kohara Y."/>
            <person name="Fujiyama A."/>
            <person name="Anterola A."/>
            <person name="Aoki S."/>
            <person name="Ashton N."/>
            <person name="Barbazuk W.B."/>
            <person name="Barker E."/>
            <person name="Bennetzen J."/>
            <person name="Bezanilla M."/>
            <person name="Blankenship R."/>
            <person name="Cho S.H."/>
            <person name="Dutcher S."/>
            <person name="Estelle M."/>
            <person name="Fawcett J.A."/>
            <person name="Gundlach H."/>
            <person name="Hanada K."/>
            <person name="Heyl A."/>
            <person name="Hicks K.A."/>
            <person name="Hugh J."/>
            <person name="Lohr M."/>
            <person name="Mayer K."/>
            <person name="Melkozernov A."/>
            <person name="Murata T."/>
            <person name="Nelson D."/>
            <person name="Pils B."/>
            <person name="Prigge M."/>
            <person name="Reiss B."/>
            <person name="Renner T."/>
            <person name="Rombauts S."/>
            <person name="Rushton P."/>
            <person name="Sanderfoot A."/>
            <person name="Schween G."/>
            <person name="Shiu S.-H."/>
            <person name="Stueber K."/>
            <person name="Theodoulou F.L."/>
            <person name="Tu H."/>
            <person name="Van de Peer Y."/>
            <person name="Verrier P.J."/>
            <person name="Waters E."/>
            <person name="Wood A."/>
            <person name="Yang L."/>
            <person name="Cove D."/>
            <person name="Cuming A."/>
            <person name="Hasebe M."/>
            <person name="Lucas S."/>
            <person name="Mishler D.B."/>
            <person name="Reski R."/>
            <person name="Grigoriev I."/>
            <person name="Quatrano R.S."/>
            <person name="Boore J.L."/>
        </authorList>
    </citation>
    <scope>NUCLEOTIDE SEQUENCE [LARGE SCALE GENOMIC DNA]</scope>
    <source>
        <strain evidence="3 4">cv. Gransden 2004</strain>
    </source>
</reference>
<evidence type="ECO:0000256" key="1">
    <source>
        <dbReference type="SAM" id="MobiDB-lite"/>
    </source>
</evidence>
<protein>
    <submittedName>
        <fullName evidence="2 3">Uncharacterized protein</fullName>
    </submittedName>
</protein>
<accession>A0A2K1JT20</accession>
<dbReference type="Proteomes" id="UP000006727">
    <property type="component" value="Chromosome 11"/>
</dbReference>
<evidence type="ECO:0000313" key="3">
    <source>
        <dbReference type="EnsemblPlants" id="Pp3c11_1370V3.1"/>
    </source>
</evidence>
<dbReference type="PaxDb" id="3218-PP1S39_165V6.1"/>
<feature type="compositionally biased region" description="Basic and acidic residues" evidence="1">
    <location>
        <begin position="145"/>
        <end position="171"/>
    </location>
</feature>
<dbReference type="AlphaFoldDB" id="A0A2K1JT20"/>
<evidence type="ECO:0000313" key="2">
    <source>
        <dbReference type="EMBL" id="PNR44678.1"/>
    </source>
</evidence>